<keyword evidence="3" id="KW-1185">Reference proteome</keyword>
<accession>A0A9J6BNS0</accession>
<evidence type="ECO:0000313" key="3">
    <source>
        <dbReference type="Proteomes" id="UP001107558"/>
    </source>
</evidence>
<comment type="caution">
    <text evidence="2">The sequence shown here is derived from an EMBL/GenBank/DDBJ whole genome shotgun (WGS) entry which is preliminary data.</text>
</comment>
<organism evidence="2 3">
    <name type="scientific">Polypedilum vanderplanki</name>
    <name type="common">Sleeping chironomid midge</name>
    <dbReference type="NCBI Taxonomy" id="319348"/>
    <lineage>
        <taxon>Eukaryota</taxon>
        <taxon>Metazoa</taxon>
        <taxon>Ecdysozoa</taxon>
        <taxon>Arthropoda</taxon>
        <taxon>Hexapoda</taxon>
        <taxon>Insecta</taxon>
        <taxon>Pterygota</taxon>
        <taxon>Neoptera</taxon>
        <taxon>Endopterygota</taxon>
        <taxon>Diptera</taxon>
        <taxon>Nematocera</taxon>
        <taxon>Chironomoidea</taxon>
        <taxon>Chironomidae</taxon>
        <taxon>Chironominae</taxon>
        <taxon>Polypedilum</taxon>
        <taxon>Polypedilum</taxon>
    </lineage>
</organism>
<proteinExistence type="predicted"/>
<sequence>MLRSVVIITNFDLVKTDNLTSFFKYELYFQPTISNCSLRIPVTSEQEVYELAHRLGNDENFQRKLGMEIINQRQFADSKETGVRSIIRRMMKEIICEDMCNRMNTTGRSSKLSANCDGGSVKAIKTPDSIMRFLAKFSALLTNTNEEDTYCEVKKVITRWISDERNNKFLRKNRRLKQRIERQMLTMVGNQSQVDSIICIPPSTSHHLMNPILVSSTIDSRHSNKREHRESLITHIGHL</sequence>
<gene>
    <name evidence="2" type="ORF">PVAND_001553</name>
</gene>
<evidence type="ECO:0000256" key="1">
    <source>
        <dbReference type="SAM" id="MobiDB-lite"/>
    </source>
</evidence>
<feature type="region of interest" description="Disordered" evidence="1">
    <location>
        <begin position="220"/>
        <end position="239"/>
    </location>
</feature>
<name>A0A9J6BNS0_POLVA</name>
<evidence type="ECO:0000313" key="2">
    <source>
        <dbReference type="EMBL" id="KAG5671352.1"/>
    </source>
</evidence>
<reference evidence="2" key="1">
    <citation type="submission" date="2021-03" db="EMBL/GenBank/DDBJ databases">
        <title>Chromosome level genome of the anhydrobiotic midge Polypedilum vanderplanki.</title>
        <authorList>
            <person name="Yoshida Y."/>
            <person name="Kikawada T."/>
            <person name="Gusev O."/>
        </authorList>
    </citation>
    <scope>NUCLEOTIDE SEQUENCE</scope>
    <source>
        <strain evidence="2">NIAS01</strain>
        <tissue evidence="2">Whole body or cell culture</tissue>
    </source>
</reference>
<dbReference type="AlphaFoldDB" id="A0A9J6BNS0"/>
<dbReference type="EMBL" id="JADBJN010000003">
    <property type="protein sequence ID" value="KAG5671352.1"/>
    <property type="molecule type" value="Genomic_DNA"/>
</dbReference>
<dbReference type="Proteomes" id="UP001107558">
    <property type="component" value="Chromosome 3"/>
</dbReference>
<protein>
    <submittedName>
        <fullName evidence="2">Uncharacterized protein</fullName>
    </submittedName>
</protein>
<feature type="compositionally biased region" description="Basic and acidic residues" evidence="1">
    <location>
        <begin position="220"/>
        <end position="232"/>
    </location>
</feature>